<organism evidence="1 2">
    <name type="scientific">Aquatica leii</name>
    <dbReference type="NCBI Taxonomy" id="1421715"/>
    <lineage>
        <taxon>Eukaryota</taxon>
        <taxon>Metazoa</taxon>
        <taxon>Ecdysozoa</taxon>
        <taxon>Arthropoda</taxon>
        <taxon>Hexapoda</taxon>
        <taxon>Insecta</taxon>
        <taxon>Pterygota</taxon>
        <taxon>Neoptera</taxon>
        <taxon>Endopterygota</taxon>
        <taxon>Coleoptera</taxon>
        <taxon>Polyphaga</taxon>
        <taxon>Elateriformia</taxon>
        <taxon>Elateroidea</taxon>
        <taxon>Lampyridae</taxon>
        <taxon>Luciolinae</taxon>
        <taxon>Aquatica</taxon>
    </lineage>
</organism>
<dbReference type="SUPFAM" id="SSF46458">
    <property type="entry name" value="Globin-like"/>
    <property type="match status" value="1"/>
</dbReference>
<proteinExistence type="predicted"/>
<sequence>MGNKLKKSLRSSNENGFVFFFANKSLQFFFPGDVTPEAFDQFYESLRKQLTEGHINQLQVLFSFVNLRQVDLKESLLKYLTRGTFKQVYKNELKFFESEDKVQKIVNRSLDKHCCSVLLMHVSILNHIKKPLVLEKIMNQIALSHCFVSNAQSNFKMHDLILADFIKEEFQTSMNISTHDALNTYMKIIGDRVQHLIEHFTTNSRTPDIYKAMKNQREHLESHTKNTDEIKEIYVNSQLESVSDVCLFSTPDDSELNI</sequence>
<accession>A0AAN7S7E5</accession>
<gene>
    <name evidence="1" type="ORF">RN001_014281</name>
</gene>
<evidence type="ECO:0000313" key="1">
    <source>
        <dbReference type="EMBL" id="KAK4874921.1"/>
    </source>
</evidence>
<dbReference type="EMBL" id="JARPUR010000006">
    <property type="protein sequence ID" value="KAK4874921.1"/>
    <property type="molecule type" value="Genomic_DNA"/>
</dbReference>
<dbReference type="Proteomes" id="UP001353858">
    <property type="component" value="Unassembled WGS sequence"/>
</dbReference>
<name>A0AAN7S7E5_9COLE</name>
<reference evidence="2" key="1">
    <citation type="submission" date="2023-01" db="EMBL/GenBank/DDBJ databases">
        <title>Key to firefly adult light organ development and bioluminescence: homeobox transcription factors regulate luciferase expression and transportation to peroxisome.</title>
        <authorList>
            <person name="Fu X."/>
        </authorList>
    </citation>
    <scope>NUCLEOTIDE SEQUENCE [LARGE SCALE GENOMIC DNA]</scope>
</reference>
<comment type="caution">
    <text evidence="1">The sequence shown here is derived from an EMBL/GenBank/DDBJ whole genome shotgun (WGS) entry which is preliminary data.</text>
</comment>
<dbReference type="AlphaFoldDB" id="A0AAN7S7E5"/>
<evidence type="ECO:0000313" key="2">
    <source>
        <dbReference type="Proteomes" id="UP001353858"/>
    </source>
</evidence>
<keyword evidence="2" id="KW-1185">Reference proteome</keyword>
<dbReference type="InterPro" id="IPR009050">
    <property type="entry name" value="Globin-like_sf"/>
</dbReference>
<protein>
    <submittedName>
        <fullName evidence="1">Uncharacterized protein</fullName>
    </submittedName>
</protein>